<reference evidence="1 2" key="1">
    <citation type="journal article" date="2019" name="PLoS Biol.">
        <title>Sex chromosomes control vertical transmission of feminizing Wolbachia symbionts in an isopod.</title>
        <authorList>
            <person name="Becking T."/>
            <person name="Chebbi M.A."/>
            <person name="Giraud I."/>
            <person name="Moumen B."/>
            <person name="Laverre T."/>
            <person name="Caubet Y."/>
            <person name="Peccoud J."/>
            <person name="Gilbert C."/>
            <person name="Cordaux R."/>
        </authorList>
    </citation>
    <scope>NUCLEOTIDE SEQUENCE [LARGE SCALE GENOMIC DNA]</scope>
    <source>
        <strain evidence="1">ANa2</strain>
        <tissue evidence="1">Whole body excluding digestive tract and cuticle</tissue>
    </source>
</reference>
<evidence type="ECO:0000313" key="2">
    <source>
        <dbReference type="Proteomes" id="UP000326759"/>
    </source>
</evidence>
<accession>A0A5N5TIW6</accession>
<organism evidence="1 2">
    <name type="scientific">Armadillidium nasatum</name>
    <dbReference type="NCBI Taxonomy" id="96803"/>
    <lineage>
        <taxon>Eukaryota</taxon>
        <taxon>Metazoa</taxon>
        <taxon>Ecdysozoa</taxon>
        <taxon>Arthropoda</taxon>
        <taxon>Crustacea</taxon>
        <taxon>Multicrustacea</taxon>
        <taxon>Malacostraca</taxon>
        <taxon>Eumalacostraca</taxon>
        <taxon>Peracarida</taxon>
        <taxon>Isopoda</taxon>
        <taxon>Oniscidea</taxon>
        <taxon>Crinocheta</taxon>
        <taxon>Armadillidiidae</taxon>
        <taxon>Armadillidium</taxon>
    </lineage>
</organism>
<keyword evidence="2" id="KW-1185">Reference proteome</keyword>
<sequence length="82" mass="8837">MLLGLRSFGLNPEGGWKPGGNPSNLIIILISGLPSGRRIKFKRNCLGSSGTCSPGGNPAYFLVVEDFHHREFVVVDQIAVVE</sequence>
<dbReference type="AlphaFoldDB" id="A0A5N5TIW6"/>
<protein>
    <submittedName>
        <fullName evidence="1">Uncharacterized protein</fullName>
    </submittedName>
</protein>
<dbReference type="EMBL" id="SEYY01001341">
    <property type="protein sequence ID" value="KAB7505345.1"/>
    <property type="molecule type" value="Genomic_DNA"/>
</dbReference>
<dbReference type="Proteomes" id="UP000326759">
    <property type="component" value="Unassembled WGS sequence"/>
</dbReference>
<proteinExistence type="predicted"/>
<gene>
    <name evidence="1" type="ORF">Anas_06264</name>
</gene>
<comment type="caution">
    <text evidence="1">The sequence shown here is derived from an EMBL/GenBank/DDBJ whole genome shotgun (WGS) entry which is preliminary data.</text>
</comment>
<evidence type="ECO:0000313" key="1">
    <source>
        <dbReference type="EMBL" id="KAB7505345.1"/>
    </source>
</evidence>
<name>A0A5N5TIW6_9CRUS</name>